<name>A0A0R2C9R9_9LACO</name>
<dbReference type="GO" id="GO:0008408">
    <property type="term" value="F:3'-5' exonuclease activity"/>
    <property type="evidence" value="ECO:0007669"/>
    <property type="project" value="UniProtKB-UniRule"/>
</dbReference>
<dbReference type="PANTHER" id="PTHR11070">
    <property type="entry name" value="UVRD / RECB / PCRA DNA HELICASE FAMILY MEMBER"/>
    <property type="match status" value="1"/>
</dbReference>
<feature type="domain" description="UvrD-like helicase ATP-binding" evidence="15">
    <location>
        <begin position="2"/>
        <end position="482"/>
    </location>
</feature>
<evidence type="ECO:0000256" key="2">
    <source>
        <dbReference type="ARBA" id="ARBA00022741"/>
    </source>
</evidence>
<evidence type="ECO:0000313" key="17">
    <source>
        <dbReference type="EMBL" id="KRM88117.1"/>
    </source>
</evidence>
<evidence type="ECO:0000256" key="7">
    <source>
        <dbReference type="ARBA" id="ARBA00022840"/>
    </source>
</evidence>
<dbReference type="Gene3D" id="3.40.50.300">
    <property type="entry name" value="P-loop containing nucleotide triphosphate hydrolases"/>
    <property type="match status" value="4"/>
</dbReference>
<evidence type="ECO:0000256" key="14">
    <source>
        <dbReference type="PROSITE-ProRule" id="PRU00560"/>
    </source>
</evidence>
<gene>
    <name evidence="13" type="primary">addA</name>
    <name evidence="17" type="ORF">FD19_GL000406</name>
</gene>
<dbReference type="GO" id="GO:0005829">
    <property type="term" value="C:cytosol"/>
    <property type="evidence" value="ECO:0007669"/>
    <property type="project" value="TreeGrafter"/>
</dbReference>
<keyword evidence="18" id="KW-1185">Reference proteome</keyword>
<keyword evidence="8 13" id="KW-0238">DNA-binding</keyword>
<dbReference type="SUPFAM" id="SSF52540">
    <property type="entry name" value="P-loop containing nucleoside triphosphate hydrolases"/>
    <property type="match status" value="1"/>
</dbReference>
<keyword evidence="9 13" id="KW-0234">DNA repair</keyword>
<comment type="subunit">
    <text evidence="13">Heterodimer of AddA and AddB/RexB.</text>
</comment>
<dbReference type="STRING" id="1423810.FD19_GL000406"/>
<evidence type="ECO:0000256" key="13">
    <source>
        <dbReference type="HAMAP-Rule" id="MF_01451"/>
    </source>
</evidence>
<keyword evidence="6 13" id="KW-0269">Exonuclease</keyword>
<evidence type="ECO:0000256" key="11">
    <source>
        <dbReference type="ARBA" id="ARBA00034617"/>
    </source>
</evidence>
<keyword evidence="4 13" id="KW-0378">Hydrolase</keyword>
<dbReference type="Proteomes" id="UP000051789">
    <property type="component" value="Unassembled WGS sequence"/>
</dbReference>
<evidence type="ECO:0000256" key="4">
    <source>
        <dbReference type="ARBA" id="ARBA00022801"/>
    </source>
</evidence>
<comment type="function">
    <text evidence="13">The heterodimer acts as both an ATP-dependent DNA helicase and an ATP-dependent, dual-direction single-stranded exonuclease. Recognizes the chi site generating a DNA molecule suitable for the initiation of homologous recombination. The AddA nuclease domain is required for chi fragment generation; this subunit has the helicase and 3' -&gt; 5' nuclease activities.</text>
</comment>
<evidence type="ECO:0000259" key="15">
    <source>
        <dbReference type="PROSITE" id="PS51198"/>
    </source>
</evidence>
<keyword evidence="1 13" id="KW-0540">Nuclease</keyword>
<dbReference type="GO" id="GO:0033202">
    <property type="term" value="C:DNA helicase complex"/>
    <property type="evidence" value="ECO:0007669"/>
    <property type="project" value="TreeGrafter"/>
</dbReference>
<dbReference type="InterPro" id="IPR027417">
    <property type="entry name" value="P-loop_NTPase"/>
</dbReference>
<evidence type="ECO:0000256" key="6">
    <source>
        <dbReference type="ARBA" id="ARBA00022839"/>
    </source>
</evidence>
<dbReference type="AlphaFoldDB" id="A0A0R2C9R9"/>
<dbReference type="GO" id="GO:0016887">
    <property type="term" value="F:ATP hydrolysis activity"/>
    <property type="evidence" value="ECO:0007669"/>
    <property type="project" value="RHEA"/>
</dbReference>
<dbReference type="InterPro" id="IPR011335">
    <property type="entry name" value="Restrct_endonuc-II-like"/>
</dbReference>
<dbReference type="EMBL" id="AYZK01000001">
    <property type="protein sequence ID" value="KRM88117.1"/>
    <property type="molecule type" value="Genomic_DNA"/>
</dbReference>
<dbReference type="InterPro" id="IPR014016">
    <property type="entry name" value="UvrD-like_ATP-bd"/>
</dbReference>
<proteinExistence type="inferred from homology"/>
<dbReference type="InterPro" id="IPR038726">
    <property type="entry name" value="PDDEXK_AddAB-type"/>
</dbReference>
<protein>
    <recommendedName>
        <fullName evidence="13">ATP-dependent helicase/nuclease subunit A</fullName>
        <ecNumber evidence="13">3.1.-.-</ecNumber>
        <ecNumber evidence="13">5.6.2.4</ecNumber>
    </recommendedName>
    <alternativeName>
        <fullName evidence="13">ATP-dependent helicase/nuclease AddA</fullName>
    </alternativeName>
    <alternativeName>
        <fullName evidence="13">DNA 3'-5' helicase AddA</fullName>
    </alternativeName>
</protein>
<evidence type="ECO:0000256" key="3">
    <source>
        <dbReference type="ARBA" id="ARBA00022763"/>
    </source>
</evidence>
<dbReference type="GO" id="GO:0005524">
    <property type="term" value="F:ATP binding"/>
    <property type="evidence" value="ECO:0007669"/>
    <property type="project" value="UniProtKB-UniRule"/>
</dbReference>
<dbReference type="PANTHER" id="PTHR11070:SF48">
    <property type="entry name" value="ATP-DEPENDENT HELICASE_NUCLEASE SUBUNIT A"/>
    <property type="match status" value="1"/>
</dbReference>
<comment type="cofactor">
    <cofactor evidence="13">
        <name>Mg(2+)</name>
        <dbReference type="ChEBI" id="CHEBI:18420"/>
    </cofactor>
</comment>
<dbReference type="Pfam" id="PF00580">
    <property type="entry name" value="UvrD-helicase"/>
    <property type="match status" value="1"/>
</dbReference>
<keyword evidence="5 13" id="KW-0347">Helicase</keyword>
<dbReference type="PATRIC" id="fig|1423810.4.peg.411"/>
<comment type="catalytic activity">
    <reaction evidence="11 13">
        <text>Couples ATP hydrolysis with the unwinding of duplex DNA by translocating in the 3'-5' direction.</text>
        <dbReference type="EC" id="5.6.2.4"/>
    </reaction>
</comment>
<dbReference type="RefSeq" id="WP_056969000.1">
    <property type="nucleotide sequence ID" value="NZ_AYZK01000001.1"/>
</dbReference>
<evidence type="ECO:0000256" key="1">
    <source>
        <dbReference type="ARBA" id="ARBA00022722"/>
    </source>
</evidence>
<dbReference type="InterPro" id="IPR000212">
    <property type="entry name" value="DNA_helicase_UvrD/REP"/>
</dbReference>
<evidence type="ECO:0000256" key="5">
    <source>
        <dbReference type="ARBA" id="ARBA00022806"/>
    </source>
</evidence>
<comment type="caution">
    <text evidence="17">The sequence shown here is derived from an EMBL/GenBank/DDBJ whole genome shotgun (WGS) entry which is preliminary data.</text>
</comment>
<feature type="binding site" evidence="14">
    <location>
        <begin position="23"/>
        <end position="30"/>
    </location>
    <ligand>
        <name>ATP</name>
        <dbReference type="ChEBI" id="CHEBI:30616"/>
    </ligand>
</feature>
<dbReference type="EC" id="5.6.2.4" evidence="13"/>
<comment type="similarity">
    <text evidence="13">Belongs to the helicase family. AddA subfamily.</text>
</comment>
<feature type="domain" description="UvrD-like helicase C-terminal" evidence="16">
    <location>
        <begin position="510"/>
        <end position="806"/>
    </location>
</feature>
<keyword evidence="10 13" id="KW-0413">Isomerase</keyword>
<dbReference type="InterPro" id="IPR014152">
    <property type="entry name" value="AddA"/>
</dbReference>
<comment type="catalytic activity">
    <reaction evidence="12 13">
        <text>ATP + H2O = ADP + phosphate + H(+)</text>
        <dbReference type="Rhea" id="RHEA:13065"/>
        <dbReference type="ChEBI" id="CHEBI:15377"/>
        <dbReference type="ChEBI" id="CHEBI:15378"/>
        <dbReference type="ChEBI" id="CHEBI:30616"/>
        <dbReference type="ChEBI" id="CHEBI:43474"/>
        <dbReference type="ChEBI" id="CHEBI:456216"/>
        <dbReference type="EC" id="5.6.2.4"/>
    </reaction>
</comment>
<dbReference type="HAMAP" id="MF_01451">
    <property type="entry name" value="AddA"/>
    <property type="match status" value="1"/>
</dbReference>
<sequence length="1248" mass="137859">MANFTASQRAAITHHGHNVLVSASAGSGKTTVLVERVLQSVLQGQDITRLLVVTFTNAAAAEMKDRITTALKHELTAHRQEMDDSTRHHLAQQIGLVASAPISTIDAFALQVVQQYYYTIDLDPGFRILADPTEAIMIQEGVWSDLREVFFSSASAAQFRALSANFGTDRSDDPLGDLVMRVYEYAQTTTDPDGWIAGLADNYAHNLGADGPLMTQLRQAATPIMTQVEQLLRQAADLVGAEPTLSKVADNLAQVQALTAIATRTLPSENYAAVQNAIDDVDWGRWPGGKVTDEVVKATKNDAKALRDQAKEIFEQRLVPLFGLNTDDLATALDAGHDLVAELSHVCLEFKHAYWAEKQRRHVLDFGDIEQAARTILDQADPDTGTTVGQIYRDAFDEVLVDEYQDTNPLQEAILSGVSTPAPGNRFMVGDVKQSIYGFRLAAPQLFLDKYARYTPSTASADNTRNVTDGERITLAENFRSSRNILDFTNLIFRQVMDRTVGDIDYQGGEELKLGATDIPSDFAPATELLLYVPDDAEDAAANADLDKDIGQVRMVINRIQALMAHPEKQLYDRKQGAYRNLEYRDITLLVPTRSQNLQIQEEFAAAGIPIVINDAQNYFKTTELQVMLSLLKVIDNPLQEIPLVAVLRSPMVGMTADELAVVRLADRHVPYYDAVTRFIAQYDAATADATTTSAYHKLMQFREQLTGFRDLARSNRLVDLIWAIYQETGYLDFVGGMPGGPQRQANLRALYDRAHAYEEGGFRGLFAFVHFIELMQQRDKDLDTPVTIDPDTNAVHLMTIHGSKGLQFPVVFLMNSSRSLHGNSNRGDSKAILSGGQIGIQWLQEDTRVQIPLPQYELARQDRDGREQAEALRVLYVALTRAEQHLYVVGYGATRERLEQSWRKLANTNDLVLPAYNRLTAASLLALIGASLVRHPHYPDQTDPLVGLVDDPTMFTINWVTHPKVAGGAQTQLAVTQPPLDVDVDQWFSFQYPYAAATQTTGFQAVSEIKRLFDDPSLTELHADPQTSGHQVLNDGQAARRYVEPFATPQFITGGVEARPSAAAIGTATHQVMQSLDLHVAITPTYVAGVIEDLVDRQLITATVGRNVNIDHIVAFFTTPLGQTLLQTPDTVQREVPFAMLMPAGDVFPAMRNDEQNLLVHGIMDGFVTTPDGVILYDYKTDHVGHQQDAIVTKYSGQLNLYALALRQIQPAPVIGLRLVLLETNTVVALAVQGAYDINSNNSSREP</sequence>
<dbReference type="Pfam" id="PF13361">
    <property type="entry name" value="UvrD_C"/>
    <property type="match status" value="1"/>
</dbReference>
<evidence type="ECO:0000256" key="12">
    <source>
        <dbReference type="ARBA" id="ARBA00048988"/>
    </source>
</evidence>
<keyword evidence="2 13" id="KW-0547">Nucleotide-binding</keyword>
<dbReference type="GO" id="GO:0043138">
    <property type="term" value="F:3'-5' DNA helicase activity"/>
    <property type="evidence" value="ECO:0007669"/>
    <property type="project" value="UniProtKB-UniRule"/>
</dbReference>
<dbReference type="Gene3D" id="3.90.320.10">
    <property type="match status" value="1"/>
</dbReference>
<dbReference type="NCBIfam" id="TIGR02785">
    <property type="entry name" value="addA_Gpos"/>
    <property type="match status" value="1"/>
</dbReference>
<dbReference type="PROSITE" id="PS51198">
    <property type="entry name" value="UVRD_HELICASE_ATP_BIND"/>
    <property type="match status" value="1"/>
</dbReference>
<evidence type="ECO:0000256" key="9">
    <source>
        <dbReference type="ARBA" id="ARBA00023204"/>
    </source>
</evidence>
<dbReference type="InterPro" id="IPR014017">
    <property type="entry name" value="DNA_helicase_UvrD-like_C"/>
</dbReference>
<evidence type="ECO:0000256" key="8">
    <source>
        <dbReference type="ARBA" id="ARBA00023125"/>
    </source>
</evidence>
<accession>A0A0R2C9R9</accession>
<dbReference type="PROSITE" id="PS51217">
    <property type="entry name" value="UVRD_HELICASE_CTER"/>
    <property type="match status" value="1"/>
</dbReference>
<dbReference type="InterPro" id="IPR011604">
    <property type="entry name" value="PDDEXK-like_dom_sf"/>
</dbReference>
<reference evidence="17 18" key="1">
    <citation type="journal article" date="2015" name="Genome Announc.">
        <title>Expanding the biotechnology potential of lactobacilli through comparative genomics of 213 strains and associated genera.</title>
        <authorList>
            <person name="Sun Z."/>
            <person name="Harris H.M."/>
            <person name="McCann A."/>
            <person name="Guo C."/>
            <person name="Argimon S."/>
            <person name="Zhang W."/>
            <person name="Yang X."/>
            <person name="Jeffery I.B."/>
            <person name="Cooney J.C."/>
            <person name="Kagawa T.F."/>
            <person name="Liu W."/>
            <person name="Song Y."/>
            <person name="Salvetti E."/>
            <person name="Wrobel A."/>
            <person name="Rasinkangas P."/>
            <person name="Parkhill J."/>
            <person name="Rea M.C."/>
            <person name="O'Sullivan O."/>
            <person name="Ritari J."/>
            <person name="Douillard F.P."/>
            <person name="Paul Ross R."/>
            <person name="Yang R."/>
            <person name="Briner A.E."/>
            <person name="Felis G.E."/>
            <person name="de Vos W.M."/>
            <person name="Barrangou R."/>
            <person name="Klaenhammer T.R."/>
            <person name="Caufield P.W."/>
            <person name="Cui Y."/>
            <person name="Zhang H."/>
            <person name="O'Toole P.W."/>
        </authorList>
    </citation>
    <scope>NUCLEOTIDE SEQUENCE [LARGE SCALE GENOMIC DNA]</scope>
    <source>
        <strain evidence="17 18">DSM 22698</strain>
    </source>
</reference>
<organism evidence="17 18">
    <name type="scientific">Lacticaseibacillus thailandensis DSM 22698 = JCM 13996</name>
    <dbReference type="NCBI Taxonomy" id="1423810"/>
    <lineage>
        <taxon>Bacteria</taxon>
        <taxon>Bacillati</taxon>
        <taxon>Bacillota</taxon>
        <taxon>Bacilli</taxon>
        <taxon>Lactobacillales</taxon>
        <taxon>Lactobacillaceae</taxon>
        <taxon>Lacticaseibacillus</taxon>
    </lineage>
</organism>
<dbReference type="GO" id="GO:0003690">
    <property type="term" value="F:double-stranded DNA binding"/>
    <property type="evidence" value="ECO:0007669"/>
    <property type="project" value="UniProtKB-UniRule"/>
</dbReference>
<dbReference type="EC" id="3.1.-.-" evidence="13"/>
<evidence type="ECO:0000313" key="18">
    <source>
        <dbReference type="Proteomes" id="UP000051789"/>
    </source>
</evidence>
<dbReference type="Pfam" id="PF12705">
    <property type="entry name" value="PDDEXK_1"/>
    <property type="match status" value="1"/>
</dbReference>
<evidence type="ECO:0000259" key="16">
    <source>
        <dbReference type="PROSITE" id="PS51217"/>
    </source>
</evidence>
<keyword evidence="7 13" id="KW-0067">ATP-binding</keyword>
<keyword evidence="3 13" id="KW-0227">DNA damage</keyword>
<dbReference type="GO" id="GO:0000724">
    <property type="term" value="P:double-strand break repair via homologous recombination"/>
    <property type="evidence" value="ECO:0007669"/>
    <property type="project" value="UniProtKB-UniRule"/>
</dbReference>
<dbReference type="SUPFAM" id="SSF52980">
    <property type="entry name" value="Restriction endonuclease-like"/>
    <property type="match status" value="1"/>
</dbReference>
<evidence type="ECO:0000256" key="10">
    <source>
        <dbReference type="ARBA" id="ARBA00023235"/>
    </source>
</evidence>